<dbReference type="InterPro" id="IPR038740">
    <property type="entry name" value="BioF2-like_GNAT_dom"/>
</dbReference>
<dbReference type="GO" id="GO:0008360">
    <property type="term" value="P:regulation of cell shape"/>
    <property type="evidence" value="ECO:0007669"/>
    <property type="project" value="UniProtKB-KW"/>
</dbReference>
<proteinExistence type="inferred from homology"/>
<dbReference type="Gene3D" id="3.40.630.30">
    <property type="match status" value="1"/>
</dbReference>
<dbReference type="InterPro" id="IPR016181">
    <property type="entry name" value="Acyl_CoA_acyltransferase"/>
</dbReference>
<keyword evidence="3" id="KW-0133">Cell shape</keyword>
<evidence type="ECO:0000256" key="5">
    <source>
        <dbReference type="ARBA" id="ARBA00023315"/>
    </source>
</evidence>
<evidence type="ECO:0000256" key="3">
    <source>
        <dbReference type="ARBA" id="ARBA00022960"/>
    </source>
</evidence>
<dbReference type="PANTHER" id="PTHR36174">
    <property type="entry name" value="LIPID II:GLYCINE GLYCYLTRANSFERASE"/>
    <property type="match status" value="1"/>
</dbReference>
<keyword evidence="4" id="KW-0573">Peptidoglycan synthesis</keyword>
<dbReference type="AlphaFoldDB" id="A0A7T5R1V1"/>
<keyword evidence="6" id="KW-0961">Cell wall biogenesis/degradation</keyword>
<accession>A0A7T5R1V1</accession>
<dbReference type="InterPro" id="IPR050644">
    <property type="entry name" value="PG_Glycine_Bridge_Synth"/>
</dbReference>
<evidence type="ECO:0000256" key="4">
    <source>
        <dbReference type="ARBA" id="ARBA00022984"/>
    </source>
</evidence>
<dbReference type="PROSITE" id="PS51191">
    <property type="entry name" value="FEMABX"/>
    <property type="match status" value="1"/>
</dbReference>
<keyword evidence="2 8" id="KW-0808">Transferase</keyword>
<dbReference type="EMBL" id="CP066681">
    <property type="protein sequence ID" value="QQG36005.1"/>
    <property type="molecule type" value="Genomic_DNA"/>
</dbReference>
<dbReference type="GO" id="GO:0016755">
    <property type="term" value="F:aminoacyltransferase activity"/>
    <property type="evidence" value="ECO:0007669"/>
    <property type="project" value="InterPro"/>
</dbReference>
<dbReference type="GO" id="GO:0009252">
    <property type="term" value="P:peptidoglycan biosynthetic process"/>
    <property type="evidence" value="ECO:0007669"/>
    <property type="project" value="UniProtKB-KW"/>
</dbReference>
<organism evidence="8 9">
    <name type="scientific">Micavibrio aeruginosavorus</name>
    <dbReference type="NCBI Taxonomy" id="349221"/>
    <lineage>
        <taxon>Bacteria</taxon>
        <taxon>Pseudomonadati</taxon>
        <taxon>Bdellovibrionota</taxon>
        <taxon>Bdellovibrionia</taxon>
        <taxon>Bdellovibrionales</taxon>
        <taxon>Pseudobdellovibrionaceae</taxon>
        <taxon>Micavibrio</taxon>
    </lineage>
</organism>
<dbReference type="Pfam" id="PF13480">
    <property type="entry name" value="Acetyltransf_6"/>
    <property type="match status" value="1"/>
</dbReference>
<dbReference type="SUPFAM" id="SSF55729">
    <property type="entry name" value="Acyl-CoA N-acyltransferases (Nat)"/>
    <property type="match status" value="1"/>
</dbReference>
<feature type="domain" description="BioF2-like acetyltransferase" evidence="7">
    <location>
        <begin position="156"/>
        <end position="285"/>
    </location>
</feature>
<protein>
    <submittedName>
        <fullName evidence="8">GNAT family N-acetyltransferase</fullName>
    </submittedName>
</protein>
<keyword evidence="5" id="KW-0012">Acyltransferase</keyword>
<gene>
    <name evidence="8" type="ORF">HYS17_10965</name>
</gene>
<reference evidence="8 9" key="1">
    <citation type="submission" date="2020-07" db="EMBL/GenBank/DDBJ databases">
        <title>Huge and variable diversity of episymbiotic CPR bacteria and DPANN archaea in groundwater ecosystems.</title>
        <authorList>
            <person name="He C.Y."/>
            <person name="Keren R."/>
            <person name="Whittaker M."/>
            <person name="Farag I.F."/>
            <person name="Doudna J."/>
            <person name="Cate J.H.D."/>
            <person name="Banfield J.F."/>
        </authorList>
    </citation>
    <scope>NUCLEOTIDE SEQUENCE [LARGE SCALE GENOMIC DNA]</scope>
    <source>
        <strain evidence="8">NC_groundwater_70_Ag_B-0.1um_54_66</strain>
    </source>
</reference>
<evidence type="ECO:0000256" key="2">
    <source>
        <dbReference type="ARBA" id="ARBA00022679"/>
    </source>
</evidence>
<evidence type="ECO:0000256" key="6">
    <source>
        <dbReference type="ARBA" id="ARBA00023316"/>
    </source>
</evidence>
<dbReference type="InterPro" id="IPR003447">
    <property type="entry name" value="FEMABX"/>
</dbReference>
<name>A0A7T5R1V1_9BACT</name>
<dbReference type="GO" id="GO:0071555">
    <property type="term" value="P:cell wall organization"/>
    <property type="evidence" value="ECO:0007669"/>
    <property type="project" value="UniProtKB-KW"/>
</dbReference>
<evidence type="ECO:0000313" key="9">
    <source>
        <dbReference type="Proteomes" id="UP000595362"/>
    </source>
</evidence>
<sequence>MNECTIEWNALSLNEWDDLFRTIRRSTLLQSYPYAQALCACQHQRARWGLIRIGGAPAGLVQVTEAGALGLHGVIVDRGPLWLPGYGQARHWVPFFAAFDRAFPRRLGRRRRIIPEIDQTQAILVPYVAVPRIKPYQTIWMDLRVDEDDLRAGLNRNWRNHLNRAERENVRVEWHKDGTALPWLMRHHSAHRTVKNFQAASPAFIRALAKYSIPRGDMLLGQAFAGDESVAGVLFFRHGASATYQVGWSGEQGRKVNAHQLLLWQGMMRLKQEGIQDLDLGGINDIAEGVKTFKEGMGGETVALAGMYR</sequence>
<dbReference type="Proteomes" id="UP000595362">
    <property type="component" value="Chromosome"/>
</dbReference>
<evidence type="ECO:0000259" key="7">
    <source>
        <dbReference type="Pfam" id="PF13480"/>
    </source>
</evidence>
<comment type="similarity">
    <text evidence="1">Belongs to the FemABX family.</text>
</comment>
<evidence type="ECO:0000256" key="1">
    <source>
        <dbReference type="ARBA" id="ARBA00009943"/>
    </source>
</evidence>
<dbReference type="PANTHER" id="PTHR36174:SF1">
    <property type="entry name" value="LIPID II:GLYCINE GLYCYLTRANSFERASE"/>
    <property type="match status" value="1"/>
</dbReference>
<evidence type="ECO:0000313" key="8">
    <source>
        <dbReference type="EMBL" id="QQG36005.1"/>
    </source>
</evidence>